<protein>
    <submittedName>
        <fullName evidence="1">Uncharacterized protein</fullName>
    </submittedName>
</protein>
<accession>A0A5P9XU88</accession>
<sequence length="91" mass="9668">MGIIGADVNAIMTPQALIAGPDVGLGVFNQMAKVNRTIGVGQGAGNQDAFSHSSHKLQGKRLSGNAVERFLMLAVTADPWYKGRHFSGRFI</sequence>
<evidence type="ECO:0000313" key="1">
    <source>
        <dbReference type="EMBL" id="QFX97392.1"/>
    </source>
</evidence>
<dbReference type="KEGG" id="atx:GCD22_03306"/>
<evidence type="ECO:0000313" key="2">
    <source>
        <dbReference type="Proteomes" id="UP000363590"/>
    </source>
</evidence>
<organism evidence="1 2">
    <name type="scientific">Acidithiobacillus thiooxidans ATCC 19377</name>
    <dbReference type="NCBI Taxonomy" id="637390"/>
    <lineage>
        <taxon>Bacteria</taxon>
        <taxon>Pseudomonadati</taxon>
        <taxon>Pseudomonadota</taxon>
        <taxon>Acidithiobacillia</taxon>
        <taxon>Acidithiobacillales</taxon>
        <taxon>Acidithiobacillaceae</taxon>
        <taxon>Acidithiobacillus</taxon>
    </lineage>
</organism>
<dbReference type="EMBL" id="CP045571">
    <property type="protein sequence ID" value="QFX97392.1"/>
    <property type="molecule type" value="Genomic_DNA"/>
</dbReference>
<proteinExistence type="predicted"/>
<reference evidence="1 2" key="1">
    <citation type="submission" date="2019-10" db="EMBL/GenBank/DDBJ databases">
        <authorList>
            <person name="Wang R."/>
        </authorList>
    </citation>
    <scope>NUCLEOTIDE SEQUENCE [LARGE SCALE GENOMIC DNA]</scope>
    <source>
        <strain evidence="1 2">ATCC 19377</strain>
    </source>
</reference>
<gene>
    <name evidence="1" type="ORF">GCD22_03306</name>
</gene>
<name>A0A5P9XU88_ACITH</name>
<dbReference type="AlphaFoldDB" id="A0A5P9XU88"/>
<dbReference type="Proteomes" id="UP000363590">
    <property type="component" value="Chromosome"/>
</dbReference>